<dbReference type="InterPro" id="IPR048519">
    <property type="entry name" value="Gfd2/YDR514C-like_C"/>
</dbReference>
<reference evidence="2 3" key="2">
    <citation type="journal article" date="2012" name="PLoS Pathog.">
        <title>Diverse lifestyles and strategies of plant pathogenesis encoded in the genomes of eighteen Dothideomycetes fungi.</title>
        <authorList>
            <person name="Ohm R.A."/>
            <person name="Feau N."/>
            <person name="Henrissat B."/>
            <person name="Schoch C.L."/>
            <person name="Horwitz B.A."/>
            <person name="Barry K.W."/>
            <person name="Condon B.J."/>
            <person name="Copeland A.C."/>
            <person name="Dhillon B."/>
            <person name="Glaser F."/>
            <person name="Hesse C.N."/>
            <person name="Kosti I."/>
            <person name="LaButti K."/>
            <person name="Lindquist E.A."/>
            <person name="Lucas S."/>
            <person name="Salamov A.A."/>
            <person name="Bradshaw R.E."/>
            <person name="Ciuffetti L."/>
            <person name="Hamelin R.C."/>
            <person name="Kema G.H.J."/>
            <person name="Lawrence C."/>
            <person name="Scott J.A."/>
            <person name="Spatafora J.W."/>
            <person name="Turgeon B.G."/>
            <person name="de Wit P.J.G.M."/>
            <person name="Zhong S."/>
            <person name="Goodwin S.B."/>
            <person name="Grigoriev I.V."/>
        </authorList>
    </citation>
    <scope>NUCLEOTIDE SEQUENCE [LARGE SCALE GENOMIC DNA]</scope>
    <source>
        <strain evidence="3">NZE10 / CBS 128990</strain>
    </source>
</reference>
<dbReference type="OrthoDB" id="10650488at2759"/>
<dbReference type="Gene3D" id="3.30.420.10">
    <property type="entry name" value="Ribonuclease H-like superfamily/Ribonuclease H"/>
    <property type="match status" value="1"/>
</dbReference>
<dbReference type="InterPro" id="IPR040151">
    <property type="entry name" value="Gfd2/YDR514C-like"/>
</dbReference>
<dbReference type="GO" id="GO:0005634">
    <property type="term" value="C:nucleus"/>
    <property type="evidence" value="ECO:0007669"/>
    <property type="project" value="TreeGrafter"/>
</dbReference>
<keyword evidence="3" id="KW-1185">Reference proteome</keyword>
<dbReference type="HOGENOM" id="CLU_597197_0_0_1"/>
<evidence type="ECO:0000259" key="1">
    <source>
        <dbReference type="Pfam" id="PF21762"/>
    </source>
</evidence>
<dbReference type="PANTHER" id="PTHR28083">
    <property type="entry name" value="GOOD FOR FULL DBP5 ACTIVITY PROTEIN 2"/>
    <property type="match status" value="1"/>
</dbReference>
<feature type="domain" description="Gfd2/YDR514C-like C-terminal" evidence="1">
    <location>
        <begin position="300"/>
        <end position="402"/>
    </location>
</feature>
<dbReference type="Proteomes" id="UP000016933">
    <property type="component" value="Unassembled WGS sequence"/>
</dbReference>
<dbReference type="AlphaFoldDB" id="N1PGV4"/>
<evidence type="ECO:0000313" key="3">
    <source>
        <dbReference type="Proteomes" id="UP000016933"/>
    </source>
</evidence>
<evidence type="ECO:0000313" key="2">
    <source>
        <dbReference type="EMBL" id="EME40546.1"/>
    </source>
</evidence>
<name>N1PGV4_DOTSN</name>
<reference evidence="3" key="1">
    <citation type="journal article" date="2012" name="PLoS Genet.">
        <title>The genomes of the fungal plant pathogens Cladosporium fulvum and Dothistroma septosporum reveal adaptation to different hosts and lifestyles but also signatures of common ancestry.</title>
        <authorList>
            <person name="de Wit P.J.G.M."/>
            <person name="van der Burgt A."/>
            <person name="Oekmen B."/>
            <person name="Stergiopoulos I."/>
            <person name="Abd-Elsalam K.A."/>
            <person name="Aerts A.L."/>
            <person name="Bahkali A.H."/>
            <person name="Beenen H.G."/>
            <person name="Chettri P."/>
            <person name="Cox M.P."/>
            <person name="Datema E."/>
            <person name="de Vries R.P."/>
            <person name="Dhillon B."/>
            <person name="Ganley A.R."/>
            <person name="Griffiths S.A."/>
            <person name="Guo Y."/>
            <person name="Hamelin R.C."/>
            <person name="Henrissat B."/>
            <person name="Kabir M.S."/>
            <person name="Jashni M.K."/>
            <person name="Kema G."/>
            <person name="Klaubauf S."/>
            <person name="Lapidus A."/>
            <person name="Levasseur A."/>
            <person name="Lindquist E."/>
            <person name="Mehrabi R."/>
            <person name="Ohm R.A."/>
            <person name="Owen T.J."/>
            <person name="Salamov A."/>
            <person name="Schwelm A."/>
            <person name="Schijlen E."/>
            <person name="Sun H."/>
            <person name="van den Burg H.A."/>
            <person name="van Ham R.C.H.J."/>
            <person name="Zhang S."/>
            <person name="Goodwin S.B."/>
            <person name="Grigoriev I.V."/>
            <person name="Collemare J."/>
            <person name="Bradshaw R.E."/>
        </authorList>
    </citation>
    <scope>NUCLEOTIDE SEQUENCE [LARGE SCALE GENOMIC DNA]</scope>
    <source>
        <strain evidence="3">NZE10 / CBS 128990</strain>
    </source>
</reference>
<organism evidence="2 3">
    <name type="scientific">Dothistroma septosporum (strain NZE10 / CBS 128990)</name>
    <name type="common">Red band needle blight fungus</name>
    <name type="synonym">Mycosphaerella pini</name>
    <dbReference type="NCBI Taxonomy" id="675120"/>
    <lineage>
        <taxon>Eukaryota</taxon>
        <taxon>Fungi</taxon>
        <taxon>Dikarya</taxon>
        <taxon>Ascomycota</taxon>
        <taxon>Pezizomycotina</taxon>
        <taxon>Dothideomycetes</taxon>
        <taxon>Dothideomycetidae</taxon>
        <taxon>Mycosphaerellales</taxon>
        <taxon>Mycosphaerellaceae</taxon>
        <taxon>Dothistroma</taxon>
    </lineage>
</organism>
<gene>
    <name evidence="2" type="ORF">DOTSEDRAFT_27184</name>
</gene>
<dbReference type="SUPFAM" id="SSF53098">
    <property type="entry name" value="Ribonuclease H-like"/>
    <property type="match status" value="1"/>
</dbReference>
<dbReference type="InterPro" id="IPR036397">
    <property type="entry name" value="RNaseH_sf"/>
</dbReference>
<sequence length="458" mass="51539">MDHPLNVKVEAKAPWCRRWFDVACEPATLQMRHPDLAAYMRLCRTQAMINRPDIEPTRLAACASRQQKQTSEEDHIWRTLVHARKDILLDRWFKGEDRLQAQYGADLNPSTPDYATNGAFEKLAESHPKAPEEICAQDGFPKSTVGLYWKAWKRRWTLEEHADRLRSLYNHDRAKYRKAFWQQSDIIIAVQQDAMAAFASLIARLERRVLQEPYLITGKAAMKAFASALTLQTSCLEDEADFVFASIDLEGPLHRTRGITGCGIAKSDTKDFIRSDAPAKCDISLNSAISLGRGGIIQPAVFGNAIKENITTLDDAGHLRKIVLVGHGLLSADLPLLEQHLGIILNDCGVVGYIDTCRLAKEDLSHKGSLKSLLEFLRIPFNQHDLHCAGHDAHYTMLALLAIIKRKYLDSQSNVPSEWLGKLDCLLSASFRQSEPNANDPEDEMDHYDLGSTFMLSF</sequence>
<accession>N1PGV4</accession>
<dbReference type="PANTHER" id="PTHR28083:SF1">
    <property type="entry name" value="GOOD FOR FULL DBP5 ACTIVITY PROTEIN 2"/>
    <property type="match status" value="1"/>
</dbReference>
<dbReference type="Pfam" id="PF21762">
    <property type="entry name" value="DEDDh_C"/>
    <property type="match status" value="1"/>
</dbReference>
<dbReference type="GO" id="GO:0003676">
    <property type="term" value="F:nucleic acid binding"/>
    <property type="evidence" value="ECO:0007669"/>
    <property type="project" value="InterPro"/>
</dbReference>
<protein>
    <recommendedName>
        <fullName evidence="1">Gfd2/YDR514C-like C-terminal domain-containing protein</fullName>
    </recommendedName>
</protein>
<dbReference type="EMBL" id="KB446543">
    <property type="protein sequence ID" value="EME40546.1"/>
    <property type="molecule type" value="Genomic_DNA"/>
</dbReference>
<proteinExistence type="predicted"/>
<dbReference type="InterPro" id="IPR012337">
    <property type="entry name" value="RNaseH-like_sf"/>
</dbReference>